<dbReference type="EMBL" id="JAJIRN010000006">
    <property type="protein sequence ID" value="MCV2369478.1"/>
    <property type="molecule type" value="Genomic_DNA"/>
</dbReference>
<evidence type="ECO:0000256" key="4">
    <source>
        <dbReference type="SAM" id="MobiDB-lite"/>
    </source>
</evidence>
<feature type="compositionally biased region" description="Basic and acidic residues" evidence="4">
    <location>
        <begin position="1"/>
        <end position="14"/>
    </location>
</feature>
<name>A0ABT2YHH4_9BURK</name>
<dbReference type="RefSeq" id="WP_263572060.1">
    <property type="nucleotide sequence ID" value="NZ_JAJIRN010000006.1"/>
</dbReference>
<dbReference type="SMART" id="SM00342">
    <property type="entry name" value="HTH_ARAC"/>
    <property type="match status" value="1"/>
</dbReference>
<sequence>MPARPDPDLAHAHDPLSGLPPPAQARVVGAYAKTAIDTARELGADMTRLALACGLPEIARPGTPLPEAIAVQRYIELLNAAAEQLGDPFFGLHVGQRMGLSTFASYGLVLCTCADFRSAAEQTRRFEGLAHDLGRSQIVEREGVAHYRWHSPWLAQPGARHLSESVMAGIHTFVSWLAGGAQVSAYELAFVHAAPEGVDLTEYRLVFGAPVRFGAAVTEASFPAALLDAPLPNADIGMFPPLARAAEERLLQRQREAGQAGARAEAAIVQAVRERIRTQLMHDSAQLPAVAAALGLSARTLQRRLAEVEASFTALVEAVRREQVQQYLRDPSLSLTEIAFLLGFSEQSNFNHAFRAWFGCTPAAWRLRPEP</sequence>
<dbReference type="PROSITE" id="PS01124">
    <property type="entry name" value="HTH_ARAC_FAMILY_2"/>
    <property type="match status" value="1"/>
</dbReference>
<proteinExistence type="predicted"/>
<dbReference type="Proteomes" id="UP001209701">
    <property type="component" value="Unassembled WGS sequence"/>
</dbReference>
<dbReference type="InterPro" id="IPR009057">
    <property type="entry name" value="Homeodomain-like_sf"/>
</dbReference>
<dbReference type="Pfam" id="PF12833">
    <property type="entry name" value="HTH_18"/>
    <property type="match status" value="1"/>
</dbReference>
<comment type="caution">
    <text evidence="6">The sequence shown here is derived from an EMBL/GenBank/DDBJ whole genome shotgun (WGS) entry which is preliminary data.</text>
</comment>
<reference evidence="6 7" key="1">
    <citation type="submission" date="2021-11" db="EMBL/GenBank/DDBJ databases">
        <authorList>
            <person name="Liang Q."/>
            <person name="Mou H."/>
            <person name="Liu Z."/>
        </authorList>
    </citation>
    <scope>NUCLEOTIDE SEQUENCE [LARGE SCALE GENOMIC DNA]</scope>
    <source>
        <strain evidence="6 7">CHU3</strain>
    </source>
</reference>
<organism evidence="6 7">
    <name type="scientific">Roseateles oligotrophus</name>
    <dbReference type="NCBI Taxonomy" id="1769250"/>
    <lineage>
        <taxon>Bacteria</taxon>
        <taxon>Pseudomonadati</taxon>
        <taxon>Pseudomonadota</taxon>
        <taxon>Betaproteobacteria</taxon>
        <taxon>Burkholderiales</taxon>
        <taxon>Sphaerotilaceae</taxon>
        <taxon>Roseateles</taxon>
    </lineage>
</organism>
<evidence type="ECO:0000256" key="2">
    <source>
        <dbReference type="ARBA" id="ARBA00023125"/>
    </source>
</evidence>
<accession>A0ABT2YHH4</accession>
<evidence type="ECO:0000313" key="6">
    <source>
        <dbReference type="EMBL" id="MCV2369478.1"/>
    </source>
</evidence>
<dbReference type="PANTHER" id="PTHR47894:SF4">
    <property type="entry name" value="HTH-TYPE TRANSCRIPTIONAL REGULATOR GADX"/>
    <property type="match status" value="1"/>
</dbReference>
<evidence type="ECO:0000256" key="1">
    <source>
        <dbReference type="ARBA" id="ARBA00023015"/>
    </source>
</evidence>
<dbReference type="InterPro" id="IPR018060">
    <property type="entry name" value="HTH_AraC"/>
</dbReference>
<keyword evidence="2" id="KW-0238">DNA-binding</keyword>
<feature type="domain" description="HTH araC/xylS-type" evidence="5">
    <location>
        <begin position="270"/>
        <end position="368"/>
    </location>
</feature>
<dbReference type="Gene3D" id="1.10.10.60">
    <property type="entry name" value="Homeodomain-like"/>
    <property type="match status" value="1"/>
</dbReference>
<dbReference type="InterPro" id="IPR020449">
    <property type="entry name" value="Tscrpt_reg_AraC-type_HTH"/>
</dbReference>
<gene>
    <name evidence="6" type="ORF">LNV07_15475</name>
</gene>
<keyword evidence="3" id="KW-0804">Transcription</keyword>
<dbReference type="InterPro" id="IPR032687">
    <property type="entry name" value="AraC-type_N"/>
</dbReference>
<dbReference type="PRINTS" id="PR00032">
    <property type="entry name" value="HTHARAC"/>
</dbReference>
<keyword evidence="7" id="KW-1185">Reference proteome</keyword>
<evidence type="ECO:0000259" key="5">
    <source>
        <dbReference type="PROSITE" id="PS01124"/>
    </source>
</evidence>
<dbReference type="SUPFAM" id="SSF46689">
    <property type="entry name" value="Homeodomain-like"/>
    <property type="match status" value="1"/>
</dbReference>
<dbReference type="Pfam" id="PF12625">
    <property type="entry name" value="Arabinose_bd"/>
    <property type="match status" value="1"/>
</dbReference>
<dbReference type="PANTHER" id="PTHR47894">
    <property type="entry name" value="HTH-TYPE TRANSCRIPTIONAL REGULATOR GADX"/>
    <property type="match status" value="1"/>
</dbReference>
<evidence type="ECO:0000313" key="7">
    <source>
        <dbReference type="Proteomes" id="UP001209701"/>
    </source>
</evidence>
<feature type="region of interest" description="Disordered" evidence="4">
    <location>
        <begin position="1"/>
        <end position="20"/>
    </location>
</feature>
<protein>
    <submittedName>
        <fullName evidence="6">AraC family transcriptional regulator</fullName>
    </submittedName>
</protein>
<keyword evidence="1" id="KW-0805">Transcription regulation</keyword>
<evidence type="ECO:0000256" key="3">
    <source>
        <dbReference type="ARBA" id="ARBA00023163"/>
    </source>
</evidence>